<keyword evidence="8" id="KW-1185">Reference proteome</keyword>
<name>A0A367IRM8_RHIST</name>
<gene>
    <name evidence="7" type="primary">PTC2_3</name>
    <name evidence="7" type="ORF">CU098_006945</name>
</gene>
<comment type="caution">
    <text evidence="7">The sequence shown here is derived from an EMBL/GenBank/DDBJ whole genome shotgun (WGS) entry which is preliminary data.</text>
</comment>
<keyword evidence="5" id="KW-0464">Manganese</keyword>
<dbReference type="PROSITE" id="PS51746">
    <property type="entry name" value="PPM_2"/>
    <property type="match status" value="1"/>
</dbReference>
<proteinExistence type="inferred from homology"/>
<dbReference type="InterPro" id="IPR015655">
    <property type="entry name" value="PP2C"/>
</dbReference>
<dbReference type="OrthoDB" id="10264738at2759"/>
<evidence type="ECO:0000259" key="6">
    <source>
        <dbReference type="PROSITE" id="PS51746"/>
    </source>
</evidence>
<dbReference type="SUPFAM" id="SSF81606">
    <property type="entry name" value="PP2C-like"/>
    <property type="match status" value="1"/>
</dbReference>
<dbReference type="PANTHER" id="PTHR13832">
    <property type="entry name" value="PROTEIN PHOSPHATASE 2C"/>
    <property type="match status" value="1"/>
</dbReference>
<comment type="cofactor">
    <cofactor evidence="1">
        <name>Mn(2+)</name>
        <dbReference type="ChEBI" id="CHEBI:29035"/>
    </cofactor>
</comment>
<dbReference type="GO" id="GO:0004722">
    <property type="term" value="F:protein serine/threonine phosphatase activity"/>
    <property type="evidence" value="ECO:0007669"/>
    <property type="project" value="UniProtKB-EC"/>
</dbReference>
<evidence type="ECO:0000256" key="4">
    <source>
        <dbReference type="ARBA" id="ARBA00013081"/>
    </source>
</evidence>
<evidence type="ECO:0000256" key="5">
    <source>
        <dbReference type="ARBA" id="ARBA00023211"/>
    </source>
</evidence>
<comment type="similarity">
    <text evidence="3">Belongs to the PP2C family.</text>
</comment>
<organism evidence="7 8">
    <name type="scientific">Rhizopus stolonifer</name>
    <name type="common">Rhizopus nigricans</name>
    <dbReference type="NCBI Taxonomy" id="4846"/>
    <lineage>
        <taxon>Eukaryota</taxon>
        <taxon>Fungi</taxon>
        <taxon>Fungi incertae sedis</taxon>
        <taxon>Mucoromycota</taxon>
        <taxon>Mucoromycotina</taxon>
        <taxon>Mucoromycetes</taxon>
        <taxon>Mucorales</taxon>
        <taxon>Mucorineae</taxon>
        <taxon>Rhizopodaceae</taxon>
        <taxon>Rhizopus</taxon>
    </lineage>
</organism>
<dbReference type="EC" id="3.1.3.16" evidence="4"/>
<evidence type="ECO:0000256" key="1">
    <source>
        <dbReference type="ARBA" id="ARBA00001936"/>
    </source>
</evidence>
<sequence length="233" mass="25902">MDKELAKDPHYVDSNIGCTATVAMLPTNNVLYVSNAGDSRAVISTKNGKGIPLSQDHKPKHPKEEARIKNAGGYVENGRVNALSRAIGDFRFKQNTQLTPDLQAVTGRVAEPDISEHLLTDHDEFVVLACDGIWDCFNNQQVVDFIRCKLCERKSLATICEELMDYCLADNGNMSGIGCDNMTVIIVAFLRRRKPQEWYDWMASKTPPTMPAKKAILVTSKQPVPPQPEVIKN</sequence>
<dbReference type="CDD" id="cd00143">
    <property type="entry name" value="PP2Cc"/>
    <property type="match status" value="1"/>
</dbReference>
<dbReference type="Gene3D" id="3.60.40.10">
    <property type="entry name" value="PPM-type phosphatase domain"/>
    <property type="match status" value="1"/>
</dbReference>
<feature type="domain" description="PPM-type phosphatase" evidence="6">
    <location>
        <begin position="1"/>
        <end position="189"/>
    </location>
</feature>
<dbReference type="InterPro" id="IPR036457">
    <property type="entry name" value="PPM-type-like_dom_sf"/>
</dbReference>
<dbReference type="AlphaFoldDB" id="A0A367IRM8"/>
<evidence type="ECO:0000256" key="2">
    <source>
        <dbReference type="ARBA" id="ARBA00001946"/>
    </source>
</evidence>
<dbReference type="SMART" id="SM00332">
    <property type="entry name" value="PP2Cc"/>
    <property type="match status" value="1"/>
</dbReference>
<evidence type="ECO:0000313" key="7">
    <source>
        <dbReference type="EMBL" id="RCH80350.1"/>
    </source>
</evidence>
<evidence type="ECO:0000313" key="8">
    <source>
        <dbReference type="Proteomes" id="UP000253551"/>
    </source>
</evidence>
<dbReference type="Pfam" id="PF00481">
    <property type="entry name" value="PP2C"/>
    <property type="match status" value="1"/>
</dbReference>
<reference evidence="7 8" key="1">
    <citation type="journal article" date="2018" name="G3 (Bethesda)">
        <title>Phylogenetic and Phylogenomic Definition of Rhizopus Species.</title>
        <authorList>
            <person name="Gryganskyi A.P."/>
            <person name="Golan J."/>
            <person name="Dolatabadi S."/>
            <person name="Mondo S."/>
            <person name="Robb S."/>
            <person name="Idnurm A."/>
            <person name="Muszewska A."/>
            <person name="Steczkiewicz K."/>
            <person name="Masonjones S."/>
            <person name="Liao H.L."/>
            <person name="Gajdeczka M.T."/>
            <person name="Anike F."/>
            <person name="Vuek A."/>
            <person name="Anishchenko I.M."/>
            <person name="Voigt K."/>
            <person name="de Hoog G.S."/>
            <person name="Smith M.E."/>
            <person name="Heitman J."/>
            <person name="Vilgalys R."/>
            <person name="Stajich J.E."/>
        </authorList>
    </citation>
    <scope>NUCLEOTIDE SEQUENCE [LARGE SCALE GENOMIC DNA]</scope>
    <source>
        <strain evidence="7 8">LSU 92-RS-03</strain>
    </source>
</reference>
<dbReference type="STRING" id="4846.A0A367IRM8"/>
<dbReference type="Proteomes" id="UP000253551">
    <property type="component" value="Unassembled WGS sequence"/>
</dbReference>
<evidence type="ECO:0000256" key="3">
    <source>
        <dbReference type="ARBA" id="ARBA00006702"/>
    </source>
</evidence>
<comment type="cofactor">
    <cofactor evidence="2">
        <name>Mg(2+)</name>
        <dbReference type="ChEBI" id="CHEBI:18420"/>
    </cofactor>
</comment>
<accession>A0A367IRM8</accession>
<dbReference type="EMBL" id="PJQM01006048">
    <property type="protein sequence ID" value="RCH80350.1"/>
    <property type="molecule type" value="Genomic_DNA"/>
</dbReference>
<dbReference type="PANTHER" id="PTHR13832:SF565">
    <property type="entry name" value="AT28366P-RELATED"/>
    <property type="match status" value="1"/>
</dbReference>
<dbReference type="InterPro" id="IPR001932">
    <property type="entry name" value="PPM-type_phosphatase-like_dom"/>
</dbReference>
<protein>
    <recommendedName>
        <fullName evidence="4">protein-serine/threonine phosphatase</fullName>
        <ecNumber evidence="4">3.1.3.16</ecNumber>
    </recommendedName>
</protein>